<dbReference type="InterPro" id="IPR050180">
    <property type="entry name" value="RNR_Ribonuclease"/>
</dbReference>
<name>A0ABQ4U1M1_9HYPH</name>
<reference evidence="10" key="2">
    <citation type="submission" date="2021-08" db="EMBL/GenBank/DDBJ databases">
        <authorList>
            <person name="Tani A."/>
            <person name="Ola A."/>
            <person name="Ogura Y."/>
            <person name="Katsura K."/>
            <person name="Hayashi T."/>
        </authorList>
    </citation>
    <scope>NUCLEOTIDE SEQUENCE</scope>
    <source>
        <strain evidence="10">DSM 23632</strain>
    </source>
</reference>
<feature type="compositionally biased region" description="Gly residues" evidence="8">
    <location>
        <begin position="734"/>
        <end position="749"/>
    </location>
</feature>
<dbReference type="RefSeq" id="WP_238183333.1">
    <property type="nucleotide sequence ID" value="NZ_BPRB01000159.1"/>
</dbReference>
<dbReference type="PANTHER" id="PTHR23355">
    <property type="entry name" value="RIBONUCLEASE"/>
    <property type="match status" value="1"/>
</dbReference>
<dbReference type="PROSITE" id="PS01175">
    <property type="entry name" value="RIBONUCLEASE_II"/>
    <property type="match status" value="1"/>
</dbReference>
<feature type="region of interest" description="Disordered" evidence="8">
    <location>
        <begin position="731"/>
        <end position="775"/>
    </location>
</feature>
<feature type="domain" description="S1 motif" evidence="9">
    <location>
        <begin position="644"/>
        <end position="725"/>
    </location>
</feature>
<dbReference type="NCBIfam" id="TIGR02063">
    <property type="entry name" value="RNase_R"/>
    <property type="match status" value="1"/>
</dbReference>
<dbReference type="InterPro" id="IPR003029">
    <property type="entry name" value="S1_domain"/>
</dbReference>
<evidence type="ECO:0000256" key="1">
    <source>
        <dbReference type="ARBA" id="ARBA00001849"/>
    </source>
</evidence>
<keyword evidence="4 7" id="KW-0378">Hydrolase</keyword>
<proteinExistence type="inferred from homology"/>
<keyword evidence="3 7" id="KW-0540">Nuclease</keyword>
<evidence type="ECO:0000256" key="6">
    <source>
        <dbReference type="ARBA" id="ARBA00022884"/>
    </source>
</evidence>
<comment type="similarity">
    <text evidence="7">Belongs to the RNR ribonuclease family. RNase R subfamily.</text>
</comment>
<dbReference type="Pfam" id="PF00773">
    <property type="entry name" value="RNB"/>
    <property type="match status" value="1"/>
</dbReference>
<evidence type="ECO:0000256" key="3">
    <source>
        <dbReference type="ARBA" id="ARBA00022722"/>
    </source>
</evidence>
<dbReference type="PROSITE" id="PS50126">
    <property type="entry name" value="S1"/>
    <property type="match status" value="1"/>
</dbReference>
<evidence type="ECO:0000313" key="11">
    <source>
        <dbReference type="Proteomes" id="UP001055057"/>
    </source>
</evidence>
<evidence type="ECO:0000313" key="10">
    <source>
        <dbReference type="EMBL" id="GJE60724.1"/>
    </source>
</evidence>
<keyword evidence="11" id="KW-1185">Reference proteome</keyword>
<reference evidence="10" key="1">
    <citation type="journal article" date="2021" name="Front. Microbiol.">
        <title>Comprehensive Comparative Genomics and Phenotyping of Methylobacterium Species.</title>
        <authorList>
            <person name="Alessa O."/>
            <person name="Ogura Y."/>
            <person name="Fujitani Y."/>
            <person name="Takami H."/>
            <person name="Hayashi T."/>
            <person name="Sahin N."/>
            <person name="Tani A."/>
        </authorList>
    </citation>
    <scope>NUCLEOTIDE SEQUENCE</scope>
    <source>
        <strain evidence="10">DSM 23632</strain>
    </source>
</reference>
<evidence type="ECO:0000256" key="4">
    <source>
        <dbReference type="ARBA" id="ARBA00022801"/>
    </source>
</evidence>
<comment type="function">
    <text evidence="7">3'-5' exoribonuclease that releases 5'-nucleoside monophosphates and is involved in maturation of structured RNAs.</text>
</comment>
<dbReference type="EMBL" id="BPRB01000159">
    <property type="protein sequence ID" value="GJE60724.1"/>
    <property type="molecule type" value="Genomic_DNA"/>
</dbReference>
<dbReference type="CDD" id="cd04471">
    <property type="entry name" value="S1_RNase_R"/>
    <property type="match status" value="1"/>
</dbReference>
<dbReference type="InterPro" id="IPR022966">
    <property type="entry name" value="RNase_II/R_CS"/>
</dbReference>
<keyword evidence="6 7" id="KW-0694">RNA-binding</keyword>
<dbReference type="EC" id="3.1.13.1" evidence="7"/>
<comment type="catalytic activity">
    <reaction evidence="1 7">
        <text>Exonucleolytic cleavage in the 3'- to 5'-direction to yield nucleoside 5'-phosphates.</text>
        <dbReference type="EC" id="3.1.13.1"/>
    </reaction>
</comment>
<evidence type="ECO:0000259" key="9">
    <source>
        <dbReference type="PROSITE" id="PS50126"/>
    </source>
</evidence>
<dbReference type="InterPro" id="IPR001900">
    <property type="entry name" value="RNase_II/R"/>
</dbReference>
<dbReference type="PANTHER" id="PTHR23355:SF9">
    <property type="entry name" value="DIS3-LIKE EXONUCLEASE 2"/>
    <property type="match status" value="1"/>
</dbReference>
<organism evidence="10 11">
    <name type="scientific">Methylobacterium trifolii</name>
    <dbReference type="NCBI Taxonomy" id="1003092"/>
    <lineage>
        <taxon>Bacteria</taxon>
        <taxon>Pseudomonadati</taxon>
        <taxon>Pseudomonadota</taxon>
        <taxon>Alphaproteobacteria</taxon>
        <taxon>Hyphomicrobiales</taxon>
        <taxon>Methylobacteriaceae</taxon>
        <taxon>Methylobacterium</taxon>
    </lineage>
</organism>
<dbReference type="Pfam" id="PF17876">
    <property type="entry name" value="CSD2"/>
    <property type="match status" value="1"/>
</dbReference>
<comment type="caution">
    <text evidence="10">The sequence shown here is derived from an EMBL/GenBank/DDBJ whole genome shotgun (WGS) entry which is preliminary data.</text>
</comment>
<comment type="subcellular location">
    <subcellularLocation>
        <location evidence="7">Cytoplasm</location>
    </subcellularLocation>
</comment>
<dbReference type="InterPro" id="IPR012340">
    <property type="entry name" value="NA-bd_OB-fold"/>
</dbReference>
<keyword evidence="5 7" id="KW-0269">Exonuclease</keyword>
<evidence type="ECO:0000256" key="8">
    <source>
        <dbReference type="SAM" id="MobiDB-lite"/>
    </source>
</evidence>
<dbReference type="InterPro" id="IPR011805">
    <property type="entry name" value="RNase_R"/>
</dbReference>
<dbReference type="NCBIfam" id="TIGR00358">
    <property type="entry name" value="3_prime_RNase"/>
    <property type="match status" value="1"/>
</dbReference>
<dbReference type="SMART" id="SM00316">
    <property type="entry name" value="S1"/>
    <property type="match status" value="1"/>
</dbReference>
<dbReference type="InterPro" id="IPR004476">
    <property type="entry name" value="RNase_II/RNase_R"/>
</dbReference>
<dbReference type="Pfam" id="PF00575">
    <property type="entry name" value="S1"/>
    <property type="match status" value="1"/>
</dbReference>
<sequence>MARRIDTKAGEPALPTREAILAFIAESTDKVGKREIAQAFGLKGADKIGLKRILREIEDEGLVESGRGGLAKAGRLPPVVMADIRSRDRHGDFLAFPVEWDGAGKAPTIVLASPRGPKRSNRPAPGIGDRALIRVEPEEGSAERYTGRVVKVIGKNKAEIIGVYRAGAQGGRIVPVEKRAQGREILIPPGEEGEARDGDLVSVTLERETRSGLPRGRVRERLGSLGSEKAVSLIALHLHGIPHVFSQATLAEADAVTPAGLKGREDWRERPLLTIDPPDAKDHDDAVMAEPDPDPGNPGGFVLTVAIADVAAYVRPGSNLDREALERGNSVYFPDRVVPMLPERISNDLCSLREGEDRPALAVRMTVSADGTKRRHTFHRVMMRSRAKLSYVQAQAAIDGHADEATRPLLETALRPLWAAYAALRTARDRRGPLSLDLPERKVLLTPEGSVDRVIVPDRLDAHRLIEEFMIQANVAAAETLEAAGQPLIYRVHDEPALEKMRVLGEVLASVGIKLPKEGALRPALFNRILGSVAETEHAVFINEVVLRSQAQAVYAAENLGHFGLNLRRYAHFTSPIRRYADLIVHRALVTAGRLGTDGLPPETTGGDLARIGEQISAAERRAMAAERETVDRLIAGHLADRVGATFEGQISGVTRSGLFIKLDETGADGFVPISQLGADYFRHEEGRHALVGERSGETFRLGDRVEVRLVEAAPVAGALRFELLSEGRTRTGARGGAGRKPGGKGAGGAPFRAAPSGRPPGIRSTGTRHRGSRR</sequence>
<accession>A0ABQ4U1M1</accession>
<protein>
    <recommendedName>
        <fullName evidence="7">Ribonuclease R</fullName>
        <shortName evidence="7">RNase R</shortName>
        <ecNumber evidence="7">3.1.13.1</ecNumber>
    </recommendedName>
</protein>
<gene>
    <name evidence="7 10" type="primary">rnr</name>
    <name evidence="10" type="ORF">MPOCJGCO_2839</name>
</gene>
<dbReference type="InterPro" id="IPR040476">
    <property type="entry name" value="CSD2"/>
</dbReference>
<evidence type="ECO:0000256" key="7">
    <source>
        <dbReference type="HAMAP-Rule" id="MF_01895"/>
    </source>
</evidence>
<evidence type="ECO:0000256" key="5">
    <source>
        <dbReference type="ARBA" id="ARBA00022839"/>
    </source>
</evidence>
<evidence type="ECO:0000256" key="2">
    <source>
        <dbReference type="ARBA" id="ARBA00022490"/>
    </source>
</evidence>
<dbReference type="SMART" id="SM00955">
    <property type="entry name" value="RNB"/>
    <property type="match status" value="1"/>
</dbReference>
<dbReference type="Proteomes" id="UP001055057">
    <property type="component" value="Unassembled WGS sequence"/>
</dbReference>
<dbReference type="HAMAP" id="MF_01895">
    <property type="entry name" value="RNase_R"/>
    <property type="match status" value="1"/>
</dbReference>
<dbReference type="Gene3D" id="2.40.50.140">
    <property type="entry name" value="Nucleic acid-binding proteins"/>
    <property type="match status" value="1"/>
</dbReference>
<keyword evidence="2 7" id="KW-0963">Cytoplasm</keyword>
<dbReference type="SUPFAM" id="SSF50249">
    <property type="entry name" value="Nucleic acid-binding proteins"/>
    <property type="match status" value="3"/>
</dbReference>
<feature type="compositionally biased region" description="Low complexity" evidence="8">
    <location>
        <begin position="750"/>
        <end position="766"/>
    </location>
</feature>